<protein>
    <submittedName>
        <fullName evidence="1">Uncharacterized protein</fullName>
    </submittedName>
</protein>
<evidence type="ECO:0000313" key="1">
    <source>
        <dbReference type="EMBL" id="KAA6396039.1"/>
    </source>
</evidence>
<evidence type="ECO:0000313" key="2">
    <source>
        <dbReference type="Proteomes" id="UP000324800"/>
    </source>
</evidence>
<organism evidence="1 2">
    <name type="scientific">Streblomastix strix</name>
    <dbReference type="NCBI Taxonomy" id="222440"/>
    <lineage>
        <taxon>Eukaryota</taxon>
        <taxon>Metamonada</taxon>
        <taxon>Preaxostyla</taxon>
        <taxon>Oxymonadida</taxon>
        <taxon>Streblomastigidae</taxon>
        <taxon>Streblomastix</taxon>
    </lineage>
</organism>
<accession>A0A5J4WPC0</accession>
<dbReference type="EMBL" id="SNRW01001534">
    <property type="protein sequence ID" value="KAA6396039.1"/>
    <property type="molecule type" value="Genomic_DNA"/>
</dbReference>
<dbReference type="AlphaFoldDB" id="A0A5J4WPC0"/>
<name>A0A5J4WPC0_9EUKA</name>
<sequence length="79" mass="9305">MDVKVSPFILSVLVKYEDFDELPELPESVILPENPNTSIRIVRSIEVTLRIDGKYLKYQKIESKMQMQKVEEYIEDVDE</sequence>
<proteinExistence type="predicted"/>
<reference evidence="1 2" key="1">
    <citation type="submission" date="2019-03" db="EMBL/GenBank/DDBJ databases">
        <title>Single cell metagenomics reveals metabolic interactions within the superorganism composed of flagellate Streblomastix strix and complex community of Bacteroidetes bacteria on its surface.</title>
        <authorList>
            <person name="Treitli S.C."/>
            <person name="Kolisko M."/>
            <person name="Husnik F."/>
            <person name="Keeling P."/>
            <person name="Hampl V."/>
        </authorList>
    </citation>
    <scope>NUCLEOTIDE SEQUENCE [LARGE SCALE GENOMIC DNA]</scope>
    <source>
        <strain evidence="1">ST1C</strain>
    </source>
</reference>
<dbReference type="Proteomes" id="UP000324800">
    <property type="component" value="Unassembled WGS sequence"/>
</dbReference>
<gene>
    <name evidence="1" type="ORF">EZS28_008441</name>
</gene>
<comment type="caution">
    <text evidence="1">The sequence shown here is derived from an EMBL/GenBank/DDBJ whole genome shotgun (WGS) entry which is preliminary data.</text>
</comment>